<evidence type="ECO:0000313" key="1">
    <source>
        <dbReference type="EMBL" id="KAJ7639296.1"/>
    </source>
</evidence>
<reference evidence="1" key="1">
    <citation type="submission" date="2023-03" db="EMBL/GenBank/DDBJ databases">
        <title>Massive genome expansion in bonnet fungi (Mycena s.s.) driven by repeated elements and novel gene families across ecological guilds.</title>
        <authorList>
            <consortium name="Lawrence Berkeley National Laboratory"/>
            <person name="Harder C.B."/>
            <person name="Miyauchi S."/>
            <person name="Viragh M."/>
            <person name="Kuo A."/>
            <person name="Thoen E."/>
            <person name="Andreopoulos B."/>
            <person name="Lu D."/>
            <person name="Skrede I."/>
            <person name="Drula E."/>
            <person name="Henrissat B."/>
            <person name="Morin E."/>
            <person name="Kohler A."/>
            <person name="Barry K."/>
            <person name="LaButti K."/>
            <person name="Morin E."/>
            <person name="Salamov A."/>
            <person name="Lipzen A."/>
            <person name="Mereny Z."/>
            <person name="Hegedus B."/>
            <person name="Baldrian P."/>
            <person name="Stursova M."/>
            <person name="Weitz H."/>
            <person name="Taylor A."/>
            <person name="Grigoriev I.V."/>
            <person name="Nagy L.G."/>
            <person name="Martin F."/>
            <person name="Kauserud H."/>
        </authorList>
    </citation>
    <scope>NUCLEOTIDE SEQUENCE</scope>
    <source>
        <strain evidence="1">9284</strain>
    </source>
</reference>
<evidence type="ECO:0008006" key="3">
    <source>
        <dbReference type="Google" id="ProtNLM"/>
    </source>
</evidence>
<proteinExistence type="predicted"/>
<dbReference type="Proteomes" id="UP001221142">
    <property type="component" value="Unassembled WGS sequence"/>
</dbReference>
<comment type="caution">
    <text evidence="1">The sequence shown here is derived from an EMBL/GenBank/DDBJ whole genome shotgun (WGS) entry which is preliminary data.</text>
</comment>
<gene>
    <name evidence="1" type="ORF">FB45DRAFT_905226</name>
</gene>
<keyword evidence="2" id="KW-1185">Reference proteome</keyword>
<accession>A0AAD7C5A5</accession>
<sequence>MTSFQEADERIIIQKCKLCQEYPGSSGIFACELGKKTYMVKFGPSPRKSTAARIANQRYLSSAAQNADKIRIPNIVHEFQDESERGVKTTYLVMEFIDLVESPSDKDTRIENAVRWLATVAPPQDHKLGPLGGGYIVHRFFNENEADLVFHDVRALERYVEKTNRSSVSNDMDESHFGFDQEGNIVVMGLRSISFLPHSFGRYALQSAMGHYGRLPNKFGWSGEANQLTMGTVASVLAMTGDTTLGLDEYGEAKKRRRG</sequence>
<organism evidence="1 2">
    <name type="scientific">Roridomyces roridus</name>
    <dbReference type="NCBI Taxonomy" id="1738132"/>
    <lineage>
        <taxon>Eukaryota</taxon>
        <taxon>Fungi</taxon>
        <taxon>Dikarya</taxon>
        <taxon>Basidiomycota</taxon>
        <taxon>Agaricomycotina</taxon>
        <taxon>Agaricomycetes</taxon>
        <taxon>Agaricomycetidae</taxon>
        <taxon>Agaricales</taxon>
        <taxon>Marasmiineae</taxon>
        <taxon>Mycenaceae</taxon>
        <taxon>Roridomyces</taxon>
    </lineage>
</organism>
<name>A0AAD7C5A5_9AGAR</name>
<dbReference type="AlphaFoldDB" id="A0AAD7C5A5"/>
<evidence type="ECO:0000313" key="2">
    <source>
        <dbReference type="Proteomes" id="UP001221142"/>
    </source>
</evidence>
<protein>
    <recommendedName>
        <fullName evidence="3">Protein kinase domain-containing protein</fullName>
    </recommendedName>
</protein>
<dbReference type="EMBL" id="JARKIF010000005">
    <property type="protein sequence ID" value="KAJ7639296.1"/>
    <property type="molecule type" value="Genomic_DNA"/>
</dbReference>